<keyword evidence="4 7" id="KW-0812">Transmembrane</keyword>
<feature type="transmembrane region" description="Helical" evidence="7">
    <location>
        <begin position="94"/>
        <end position="115"/>
    </location>
</feature>
<dbReference type="PANTHER" id="PTHR30183">
    <property type="entry name" value="MOLYBDENUM TRANSPORT SYSTEM PERMEASE PROTEIN MODB"/>
    <property type="match status" value="1"/>
</dbReference>
<keyword evidence="5 7" id="KW-1133">Transmembrane helix</keyword>
<evidence type="ECO:0000256" key="2">
    <source>
        <dbReference type="ARBA" id="ARBA00022448"/>
    </source>
</evidence>
<evidence type="ECO:0000256" key="7">
    <source>
        <dbReference type="SAM" id="Phobius"/>
    </source>
</evidence>
<keyword evidence="2" id="KW-0813">Transport</keyword>
<dbReference type="Gene3D" id="1.10.3720.10">
    <property type="entry name" value="MetI-like"/>
    <property type="match status" value="1"/>
</dbReference>
<evidence type="ECO:0000256" key="4">
    <source>
        <dbReference type="ARBA" id="ARBA00022692"/>
    </source>
</evidence>
<evidence type="ECO:0000313" key="9">
    <source>
        <dbReference type="EMBL" id="MPL85766.1"/>
    </source>
</evidence>
<sequence>MAKKLRMNMFLFCCALLGALPVGLILLALLNITLGQLSDPAFLWLIATESEVIGTILLTFFAGLCAVFILMIVGTPLAYLLARSKTRTSKLIGTIIDLPVMLPHTIAGILVYLLFMPNGWIGAPLSAIGIAFQDAFPGIVTAMLFVATPFYVNTVQEGFAKVPVHLENAARTLGASPFTVFRTVTLPMTLRHVSSGAVLAWGRGISEFSAVIMIAYYPMVISTLIYNRFMTGGLKESSAVAFTMIVSCLLIFGILRFAAGRIGGRYDRV</sequence>
<dbReference type="GO" id="GO:0055085">
    <property type="term" value="P:transmembrane transport"/>
    <property type="evidence" value="ECO:0007669"/>
    <property type="project" value="InterPro"/>
</dbReference>
<reference evidence="9" key="1">
    <citation type="submission" date="2019-08" db="EMBL/GenBank/DDBJ databases">
        <authorList>
            <person name="Kucharzyk K."/>
            <person name="Murdoch R.W."/>
            <person name="Higgins S."/>
            <person name="Loffler F."/>
        </authorList>
    </citation>
    <scope>NUCLEOTIDE SEQUENCE</scope>
</reference>
<comment type="subcellular location">
    <subcellularLocation>
        <location evidence="1">Cell membrane</location>
        <topology evidence="1">Multi-pass membrane protein</topology>
    </subcellularLocation>
</comment>
<protein>
    <recommendedName>
        <fullName evidence="8">ABC transmembrane type-1 domain-containing protein</fullName>
    </recommendedName>
</protein>
<feature type="transmembrane region" description="Helical" evidence="7">
    <location>
        <begin position="238"/>
        <end position="259"/>
    </location>
</feature>
<dbReference type="Pfam" id="PF00528">
    <property type="entry name" value="BPD_transp_1"/>
    <property type="match status" value="1"/>
</dbReference>
<organism evidence="9">
    <name type="scientific">bioreactor metagenome</name>
    <dbReference type="NCBI Taxonomy" id="1076179"/>
    <lineage>
        <taxon>unclassified sequences</taxon>
        <taxon>metagenomes</taxon>
        <taxon>ecological metagenomes</taxon>
    </lineage>
</organism>
<feature type="transmembrane region" description="Helical" evidence="7">
    <location>
        <begin position="135"/>
        <end position="152"/>
    </location>
</feature>
<evidence type="ECO:0000256" key="3">
    <source>
        <dbReference type="ARBA" id="ARBA00022475"/>
    </source>
</evidence>
<dbReference type="GO" id="GO:0005886">
    <property type="term" value="C:plasma membrane"/>
    <property type="evidence" value="ECO:0007669"/>
    <property type="project" value="UniProtKB-SubCell"/>
</dbReference>
<feature type="transmembrane region" description="Helical" evidence="7">
    <location>
        <begin position="208"/>
        <end position="226"/>
    </location>
</feature>
<gene>
    <name evidence="9" type="ORF">SDC9_31739</name>
</gene>
<dbReference type="InterPro" id="IPR000515">
    <property type="entry name" value="MetI-like"/>
</dbReference>
<proteinExistence type="predicted"/>
<keyword evidence="6 7" id="KW-0472">Membrane</keyword>
<feature type="domain" description="ABC transmembrane type-1" evidence="8">
    <location>
        <begin position="56"/>
        <end position="255"/>
    </location>
</feature>
<accession>A0A644V355</accession>
<evidence type="ECO:0000256" key="6">
    <source>
        <dbReference type="ARBA" id="ARBA00023136"/>
    </source>
</evidence>
<evidence type="ECO:0000256" key="5">
    <source>
        <dbReference type="ARBA" id="ARBA00022989"/>
    </source>
</evidence>
<dbReference type="AlphaFoldDB" id="A0A644V355"/>
<dbReference type="PROSITE" id="PS50928">
    <property type="entry name" value="ABC_TM1"/>
    <property type="match status" value="1"/>
</dbReference>
<dbReference type="EMBL" id="VSSQ01000211">
    <property type="protein sequence ID" value="MPL85766.1"/>
    <property type="molecule type" value="Genomic_DNA"/>
</dbReference>
<evidence type="ECO:0000256" key="1">
    <source>
        <dbReference type="ARBA" id="ARBA00004651"/>
    </source>
</evidence>
<keyword evidence="3" id="KW-1003">Cell membrane</keyword>
<dbReference type="SUPFAM" id="SSF161098">
    <property type="entry name" value="MetI-like"/>
    <property type="match status" value="1"/>
</dbReference>
<comment type="caution">
    <text evidence="9">The sequence shown here is derived from an EMBL/GenBank/DDBJ whole genome shotgun (WGS) entry which is preliminary data.</text>
</comment>
<dbReference type="InterPro" id="IPR035906">
    <property type="entry name" value="MetI-like_sf"/>
</dbReference>
<evidence type="ECO:0000259" key="8">
    <source>
        <dbReference type="PROSITE" id="PS50928"/>
    </source>
</evidence>
<dbReference type="CDD" id="cd06261">
    <property type="entry name" value="TM_PBP2"/>
    <property type="match status" value="1"/>
</dbReference>
<dbReference type="PANTHER" id="PTHR30183:SF3">
    <property type="entry name" value="MOLYBDENUM TRANSPORT SYSTEM PERMEASE PROTEIN MODB"/>
    <property type="match status" value="1"/>
</dbReference>
<feature type="transmembrane region" description="Helical" evidence="7">
    <location>
        <begin position="53"/>
        <end position="82"/>
    </location>
</feature>
<name>A0A644V355_9ZZZZ</name>